<accession>A0A6S6ZGN3</accession>
<gene>
    <name evidence="3" type="primary">fecR_19</name>
    <name evidence="3" type="ORF">LMG3431_04283</name>
</gene>
<evidence type="ECO:0000313" key="3">
    <source>
        <dbReference type="EMBL" id="CAB3679393.1"/>
    </source>
</evidence>
<proteinExistence type="predicted"/>
<dbReference type="InterPro" id="IPR012373">
    <property type="entry name" value="Ferrdict_sens_TM"/>
</dbReference>
<dbReference type="PANTHER" id="PTHR30273:SF2">
    <property type="entry name" value="PROTEIN FECR"/>
    <property type="match status" value="1"/>
</dbReference>
<sequence>MTPEIDRQAVQWMLRLNAGNTDAAEQLRFQQWREADPAHAQAWTLLQESVAGPLQALRTLGAAHTQDAASAALRGILVRGPSRRLFLGKTLTLAAAATGAGWIGARQWQQRGDLVTGTAERRTVQLDDGSRLQLNADSRIRLEFNSAVRRVRLLQGAVIATVTPDESRPFGVSTNDGTAWALGTRYMVRKEAEQSVAAVLEHTVRVRSRSGATEQLVEGQAAAYDVNGIRRLDGMPATALAAWEAGRIDVLDASLEDVAAALRPYMRGTVHLTTAAARLRVQGVFSLDRPDEAWAALAATLPLRINRYGGLLTWVDHA</sequence>
<dbReference type="PANTHER" id="PTHR30273">
    <property type="entry name" value="PERIPLASMIC SIGNAL SENSOR AND SIGMA FACTOR ACTIVATOR FECR-RELATED"/>
    <property type="match status" value="1"/>
</dbReference>
<feature type="domain" description="FecR protein" evidence="1">
    <location>
        <begin position="113"/>
        <end position="204"/>
    </location>
</feature>
<evidence type="ECO:0000313" key="4">
    <source>
        <dbReference type="Proteomes" id="UP000494108"/>
    </source>
</evidence>
<evidence type="ECO:0000259" key="1">
    <source>
        <dbReference type="Pfam" id="PF04773"/>
    </source>
</evidence>
<dbReference type="Pfam" id="PF16220">
    <property type="entry name" value="DUF4880"/>
    <property type="match status" value="1"/>
</dbReference>
<dbReference type="EMBL" id="CADIJX010000005">
    <property type="protein sequence ID" value="CAB3679393.1"/>
    <property type="molecule type" value="Genomic_DNA"/>
</dbReference>
<organism evidence="3 4">
    <name type="scientific">Achromobacter pestifer</name>
    <dbReference type="NCBI Taxonomy" id="1353889"/>
    <lineage>
        <taxon>Bacteria</taxon>
        <taxon>Pseudomonadati</taxon>
        <taxon>Pseudomonadota</taxon>
        <taxon>Betaproteobacteria</taxon>
        <taxon>Burkholderiales</taxon>
        <taxon>Alcaligenaceae</taxon>
        <taxon>Achromobacter</taxon>
    </lineage>
</organism>
<protein>
    <submittedName>
        <fullName evidence="3">Protein FecR</fullName>
    </submittedName>
</protein>
<name>A0A6S6ZGN3_9BURK</name>
<keyword evidence="4" id="KW-1185">Reference proteome</keyword>
<dbReference type="RefSeq" id="WP_175176585.1">
    <property type="nucleotide sequence ID" value="NZ_CADIJX010000005.1"/>
</dbReference>
<dbReference type="GO" id="GO:0016989">
    <property type="term" value="F:sigma factor antagonist activity"/>
    <property type="evidence" value="ECO:0007669"/>
    <property type="project" value="TreeGrafter"/>
</dbReference>
<dbReference type="InterPro" id="IPR032623">
    <property type="entry name" value="FecR_N"/>
</dbReference>
<dbReference type="Proteomes" id="UP000494108">
    <property type="component" value="Unassembled WGS sequence"/>
</dbReference>
<evidence type="ECO:0000259" key="2">
    <source>
        <dbReference type="Pfam" id="PF16220"/>
    </source>
</evidence>
<dbReference type="PIRSF" id="PIRSF018266">
    <property type="entry name" value="FecR"/>
    <property type="match status" value="1"/>
</dbReference>
<dbReference type="Gene3D" id="2.60.120.1440">
    <property type="match status" value="1"/>
</dbReference>
<dbReference type="Pfam" id="PF04773">
    <property type="entry name" value="FecR"/>
    <property type="match status" value="1"/>
</dbReference>
<dbReference type="AlphaFoldDB" id="A0A6S6ZGN3"/>
<reference evidence="3 4" key="1">
    <citation type="submission" date="2020-04" db="EMBL/GenBank/DDBJ databases">
        <authorList>
            <person name="De Canck E."/>
        </authorList>
    </citation>
    <scope>NUCLEOTIDE SEQUENCE [LARGE SCALE GENOMIC DNA]</scope>
    <source>
        <strain evidence="3 4">LMG 3431</strain>
    </source>
</reference>
<feature type="domain" description="FecR N-terminal" evidence="2">
    <location>
        <begin position="7"/>
        <end position="46"/>
    </location>
</feature>
<dbReference type="InterPro" id="IPR006860">
    <property type="entry name" value="FecR"/>
</dbReference>